<protein>
    <submittedName>
        <fullName evidence="9">Cytochrome P450</fullName>
    </submittedName>
</protein>
<comment type="similarity">
    <text evidence="2 7">Belongs to the cytochrome P450 family.</text>
</comment>
<dbReference type="GO" id="GO:0008395">
    <property type="term" value="F:steroid hydroxylase activity"/>
    <property type="evidence" value="ECO:0007669"/>
    <property type="project" value="TreeGrafter"/>
</dbReference>
<reference evidence="9" key="1">
    <citation type="journal article" date="2020" name="Stud. Mycol.">
        <title>101 Dothideomycetes genomes: a test case for predicting lifestyles and emergence of pathogens.</title>
        <authorList>
            <person name="Haridas S."/>
            <person name="Albert R."/>
            <person name="Binder M."/>
            <person name="Bloem J."/>
            <person name="Labutti K."/>
            <person name="Salamov A."/>
            <person name="Andreopoulos B."/>
            <person name="Baker S."/>
            <person name="Barry K."/>
            <person name="Bills G."/>
            <person name="Bluhm B."/>
            <person name="Cannon C."/>
            <person name="Castanera R."/>
            <person name="Culley D."/>
            <person name="Daum C."/>
            <person name="Ezra D."/>
            <person name="Gonzalez J."/>
            <person name="Henrissat B."/>
            <person name="Kuo A."/>
            <person name="Liang C."/>
            <person name="Lipzen A."/>
            <person name="Lutzoni F."/>
            <person name="Magnuson J."/>
            <person name="Mondo S."/>
            <person name="Nolan M."/>
            <person name="Ohm R."/>
            <person name="Pangilinan J."/>
            <person name="Park H.-J."/>
            <person name="Ramirez L."/>
            <person name="Alfaro M."/>
            <person name="Sun H."/>
            <person name="Tritt A."/>
            <person name="Yoshinaga Y."/>
            <person name="Zwiers L.-H."/>
            <person name="Turgeon B."/>
            <person name="Goodwin S."/>
            <person name="Spatafora J."/>
            <person name="Crous P."/>
            <person name="Grigoriev I."/>
        </authorList>
    </citation>
    <scope>NUCLEOTIDE SEQUENCE</scope>
    <source>
        <strain evidence="9">CBS 123094</strain>
    </source>
</reference>
<keyword evidence="3 6" id="KW-0349">Heme</keyword>
<gene>
    <name evidence="9" type="ORF">P154DRAFT_502123</name>
</gene>
<keyword evidence="8" id="KW-0472">Membrane</keyword>
<dbReference type="PROSITE" id="PS00086">
    <property type="entry name" value="CYTOCHROME_P450"/>
    <property type="match status" value="1"/>
</dbReference>
<evidence type="ECO:0000313" key="10">
    <source>
        <dbReference type="Proteomes" id="UP000799779"/>
    </source>
</evidence>
<accession>A0A6A5VZG9</accession>
<dbReference type="AlphaFoldDB" id="A0A6A5VZG9"/>
<dbReference type="SUPFAM" id="SSF48264">
    <property type="entry name" value="Cytochrome P450"/>
    <property type="match status" value="1"/>
</dbReference>
<evidence type="ECO:0000256" key="3">
    <source>
        <dbReference type="ARBA" id="ARBA00022617"/>
    </source>
</evidence>
<evidence type="ECO:0000256" key="4">
    <source>
        <dbReference type="ARBA" id="ARBA00022723"/>
    </source>
</evidence>
<dbReference type="Pfam" id="PF00067">
    <property type="entry name" value="p450"/>
    <property type="match status" value="1"/>
</dbReference>
<dbReference type="Gene3D" id="1.10.630.10">
    <property type="entry name" value="Cytochrome P450"/>
    <property type="match status" value="1"/>
</dbReference>
<dbReference type="InterPro" id="IPR001128">
    <property type="entry name" value="Cyt_P450"/>
</dbReference>
<sequence length="549" mass="62134">MSEGYVSPRFILKATSFMSKSTTIIALFLLLPSCYYVYLLASFYSARIRASGIPPKVPHFLPFIAHTRTFALGGKALRDALAKHANPTQPIRFCGLGFSFALLSGKDLICKSLATSTAQHLDWNKLSAPYFGSTFGASECFTRAASLDDSGVGVKPYPGTNVPSNHRLLRGRLLFFHDALSKKGVDELVPRFTENLRRNCKRMAQGDKWVEMSSLHSVVRDIIFPAIVDAVFGPNLLADSPELLTMFWEFDDCTPFLGRMMPNFLKPNAAKSRDACLLAMKRWRRRAEEESAHAKADGSAEWDPIWGIGAIKRRQRDYDAADGLFDEQAKVSMDLETLWAFAANMVPATTWLLFHIISCPQVFQSIRSEISASHEDFSSLAFNTDLLTSQPLFQSMWAESLRLHAFSLITRNAKSTISLGPWTIPKDQQLMVSTQVEHYHSDWDTDMYSASTFWPERFLVKDEQDQKTKFSLEGKHGKWMPFSIGEHMCPGRHLAKKEMFATIAVLLDMFDLELSCPKGWVPEDSLRRYGYGAARPKQDVKFRMRKRQI</sequence>
<evidence type="ECO:0000256" key="8">
    <source>
        <dbReference type="SAM" id="Phobius"/>
    </source>
</evidence>
<dbReference type="PRINTS" id="PR00465">
    <property type="entry name" value="EP450IV"/>
</dbReference>
<dbReference type="Proteomes" id="UP000799779">
    <property type="component" value="Unassembled WGS sequence"/>
</dbReference>
<organism evidence="9 10">
    <name type="scientific">Amniculicola lignicola CBS 123094</name>
    <dbReference type="NCBI Taxonomy" id="1392246"/>
    <lineage>
        <taxon>Eukaryota</taxon>
        <taxon>Fungi</taxon>
        <taxon>Dikarya</taxon>
        <taxon>Ascomycota</taxon>
        <taxon>Pezizomycotina</taxon>
        <taxon>Dothideomycetes</taxon>
        <taxon>Pleosporomycetidae</taxon>
        <taxon>Pleosporales</taxon>
        <taxon>Amniculicolaceae</taxon>
        <taxon>Amniculicola</taxon>
    </lineage>
</organism>
<dbReference type="GO" id="GO:0016705">
    <property type="term" value="F:oxidoreductase activity, acting on paired donors, with incorporation or reduction of molecular oxygen"/>
    <property type="evidence" value="ECO:0007669"/>
    <property type="project" value="InterPro"/>
</dbReference>
<dbReference type="InterPro" id="IPR050529">
    <property type="entry name" value="CYP450_sterol_14alpha_dmase"/>
</dbReference>
<evidence type="ECO:0000256" key="1">
    <source>
        <dbReference type="ARBA" id="ARBA00001971"/>
    </source>
</evidence>
<dbReference type="PANTHER" id="PTHR24304:SF2">
    <property type="entry name" value="24-HYDROXYCHOLESTEROL 7-ALPHA-HYDROXYLASE"/>
    <property type="match status" value="1"/>
</dbReference>
<keyword evidence="4 6" id="KW-0479">Metal-binding</keyword>
<keyword evidence="8" id="KW-1133">Transmembrane helix</keyword>
<evidence type="ECO:0000256" key="6">
    <source>
        <dbReference type="PIRSR" id="PIRSR602403-1"/>
    </source>
</evidence>
<dbReference type="EMBL" id="ML977664">
    <property type="protein sequence ID" value="KAF1994307.1"/>
    <property type="molecule type" value="Genomic_DNA"/>
</dbReference>
<proteinExistence type="inferred from homology"/>
<feature type="binding site" description="axial binding residue" evidence="6">
    <location>
        <position position="489"/>
    </location>
    <ligand>
        <name>heme</name>
        <dbReference type="ChEBI" id="CHEBI:30413"/>
    </ligand>
    <ligandPart>
        <name>Fe</name>
        <dbReference type="ChEBI" id="CHEBI:18248"/>
    </ligandPart>
</feature>
<name>A0A6A5VZG9_9PLEO</name>
<comment type="cofactor">
    <cofactor evidence="1 6">
        <name>heme</name>
        <dbReference type="ChEBI" id="CHEBI:30413"/>
    </cofactor>
</comment>
<dbReference type="InterPro" id="IPR036396">
    <property type="entry name" value="Cyt_P450_sf"/>
</dbReference>
<feature type="transmembrane region" description="Helical" evidence="8">
    <location>
        <begin position="24"/>
        <end position="46"/>
    </location>
</feature>
<keyword evidence="5 6" id="KW-0408">Iron</keyword>
<dbReference type="InterPro" id="IPR002403">
    <property type="entry name" value="Cyt_P450_E_grp-IV"/>
</dbReference>
<dbReference type="GO" id="GO:0020037">
    <property type="term" value="F:heme binding"/>
    <property type="evidence" value="ECO:0007669"/>
    <property type="project" value="InterPro"/>
</dbReference>
<evidence type="ECO:0000256" key="5">
    <source>
        <dbReference type="ARBA" id="ARBA00023004"/>
    </source>
</evidence>
<dbReference type="OrthoDB" id="3366823at2759"/>
<dbReference type="GO" id="GO:0005506">
    <property type="term" value="F:iron ion binding"/>
    <property type="evidence" value="ECO:0007669"/>
    <property type="project" value="InterPro"/>
</dbReference>
<evidence type="ECO:0000256" key="2">
    <source>
        <dbReference type="ARBA" id="ARBA00010617"/>
    </source>
</evidence>
<keyword evidence="10" id="KW-1185">Reference proteome</keyword>
<dbReference type="InterPro" id="IPR017972">
    <property type="entry name" value="Cyt_P450_CS"/>
</dbReference>
<evidence type="ECO:0000313" key="9">
    <source>
        <dbReference type="EMBL" id="KAF1994307.1"/>
    </source>
</evidence>
<keyword evidence="7" id="KW-0503">Monooxygenase</keyword>
<dbReference type="PANTHER" id="PTHR24304">
    <property type="entry name" value="CYTOCHROME P450 FAMILY 7"/>
    <property type="match status" value="1"/>
</dbReference>
<keyword evidence="7" id="KW-0560">Oxidoreductase</keyword>
<evidence type="ECO:0000256" key="7">
    <source>
        <dbReference type="RuleBase" id="RU000461"/>
    </source>
</evidence>
<keyword evidence="8" id="KW-0812">Transmembrane</keyword>